<keyword evidence="3" id="KW-1185">Reference proteome</keyword>
<feature type="non-terminal residue" evidence="2">
    <location>
        <position position="1"/>
    </location>
</feature>
<organism evidence="2 3">
    <name type="scientific">Trichonephila clavata</name>
    <name type="common">Joro spider</name>
    <name type="synonym">Nephila clavata</name>
    <dbReference type="NCBI Taxonomy" id="2740835"/>
    <lineage>
        <taxon>Eukaryota</taxon>
        <taxon>Metazoa</taxon>
        <taxon>Ecdysozoa</taxon>
        <taxon>Arthropoda</taxon>
        <taxon>Chelicerata</taxon>
        <taxon>Arachnida</taxon>
        <taxon>Araneae</taxon>
        <taxon>Araneomorphae</taxon>
        <taxon>Entelegynae</taxon>
        <taxon>Araneoidea</taxon>
        <taxon>Nephilidae</taxon>
        <taxon>Trichonephila</taxon>
    </lineage>
</organism>
<proteinExistence type="predicted"/>
<reference evidence="2" key="1">
    <citation type="submission" date="2020-07" db="EMBL/GenBank/DDBJ databases">
        <title>Multicomponent nature underlies the extraordinary mechanical properties of spider dragline silk.</title>
        <authorList>
            <person name="Kono N."/>
            <person name="Nakamura H."/>
            <person name="Mori M."/>
            <person name="Yoshida Y."/>
            <person name="Ohtoshi R."/>
            <person name="Malay A.D."/>
            <person name="Moran D.A.P."/>
            <person name="Tomita M."/>
            <person name="Numata K."/>
            <person name="Arakawa K."/>
        </authorList>
    </citation>
    <scope>NUCLEOTIDE SEQUENCE</scope>
</reference>
<comment type="caution">
    <text evidence="2">The sequence shown here is derived from an EMBL/GenBank/DDBJ whole genome shotgun (WGS) entry which is preliminary data.</text>
</comment>
<dbReference type="EMBL" id="BMAO01027188">
    <property type="protein sequence ID" value="GFR15085.1"/>
    <property type="molecule type" value="Genomic_DNA"/>
</dbReference>
<evidence type="ECO:0000256" key="1">
    <source>
        <dbReference type="SAM" id="MobiDB-lite"/>
    </source>
</evidence>
<feature type="compositionally biased region" description="Basic residues" evidence="1">
    <location>
        <begin position="46"/>
        <end position="56"/>
    </location>
</feature>
<evidence type="ECO:0000313" key="2">
    <source>
        <dbReference type="EMBL" id="GFR15085.1"/>
    </source>
</evidence>
<name>A0A8X6LMC5_TRICU</name>
<feature type="compositionally biased region" description="Basic and acidic residues" evidence="1">
    <location>
        <begin position="1"/>
        <end position="30"/>
    </location>
</feature>
<accession>A0A8X6LMC5</accession>
<feature type="compositionally biased region" description="Polar residues" evidence="1">
    <location>
        <begin position="32"/>
        <end position="45"/>
    </location>
</feature>
<dbReference type="AlphaFoldDB" id="A0A8X6LMC5"/>
<evidence type="ECO:0000313" key="3">
    <source>
        <dbReference type="Proteomes" id="UP000887116"/>
    </source>
</evidence>
<gene>
    <name evidence="2" type="ORF">TNCT_442601</name>
</gene>
<sequence>LKEKVDEDKNHSCDGENKGVAEDVDSKGDADVNSSSSQTVESKASSVKKRVRQRKL</sequence>
<dbReference type="OrthoDB" id="5875463at2759"/>
<feature type="region of interest" description="Disordered" evidence="1">
    <location>
        <begin position="1"/>
        <end position="56"/>
    </location>
</feature>
<dbReference type="Proteomes" id="UP000887116">
    <property type="component" value="Unassembled WGS sequence"/>
</dbReference>
<protein>
    <submittedName>
        <fullName evidence="2">Uncharacterized protein</fullName>
    </submittedName>
</protein>